<keyword evidence="2" id="KW-1185">Reference proteome</keyword>
<comment type="caution">
    <text evidence="1">The sequence shown here is derived from an EMBL/GenBank/DDBJ whole genome shotgun (WGS) entry which is preliminary data.</text>
</comment>
<accession>A0A431W6D9</accession>
<evidence type="ECO:0000313" key="1">
    <source>
        <dbReference type="EMBL" id="RTR31017.1"/>
    </source>
</evidence>
<protein>
    <submittedName>
        <fullName evidence="1">Uncharacterized protein</fullName>
    </submittedName>
</protein>
<organism evidence="1 2">
    <name type="scientific">Bacillus yapensis</name>
    <dbReference type="NCBI Taxonomy" id="2492960"/>
    <lineage>
        <taxon>Bacteria</taxon>
        <taxon>Bacillati</taxon>
        <taxon>Bacillota</taxon>
        <taxon>Bacilli</taxon>
        <taxon>Bacillales</taxon>
        <taxon>Bacillaceae</taxon>
        <taxon>Bacillus</taxon>
    </lineage>
</organism>
<dbReference type="Proteomes" id="UP000271374">
    <property type="component" value="Unassembled WGS sequence"/>
</dbReference>
<sequence length="194" mass="21255">MENSVTVSKTIKKKFSIALVSGLLALGVLISIFGFTGSAFAVPLGGIGDFYVEFDELRGTQFQLLPHVGETGNSNAEPMVRNKMDTANITNLHIYKDLKLPTGNWVRFHVRAGETTIKGLIHDARFIDADFNFSELAIKETNTSDFTKNWGQSATSITITDAKIVTDYLFQSMVSLGGAKISVEKISQPDMTNQ</sequence>
<reference evidence="1 2" key="1">
    <citation type="submission" date="2018-12" db="EMBL/GenBank/DDBJ databases">
        <title>Bacillus yapensis draft genome sequence.</title>
        <authorList>
            <person name="Yu L."/>
            <person name="Xu X."/>
            <person name="Tang X."/>
        </authorList>
    </citation>
    <scope>NUCLEOTIDE SEQUENCE [LARGE SCALE GENOMIC DNA]</scope>
    <source>
        <strain evidence="1 2">XXST-01</strain>
    </source>
</reference>
<proteinExistence type="predicted"/>
<name>A0A431W6D9_9BACI</name>
<dbReference type="RefSeq" id="WP_126408910.1">
    <property type="nucleotide sequence ID" value="NZ_RXNT01000009.1"/>
</dbReference>
<evidence type="ECO:0000313" key="2">
    <source>
        <dbReference type="Proteomes" id="UP000271374"/>
    </source>
</evidence>
<dbReference type="AlphaFoldDB" id="A0A431W6D9"/>
<dbReference type="InterPro" id="IPR046198">
    <property type="entry name" value="DUF6230"/>
</dbReference>
<dbReference type="EMBL" id="RXNT01000009">
    <property type="protein sequence ID" value="RTR31017.1"/>
    <property type="molecule type" value="Genomic_DNA"/>
</dbReference>
<dbReference type="OrthoDB" id="2967500at2"/>
<dbReference type="Pfam" id="PF19741">
    <property type="entry name" value="DUF6230"/>
    <property type="match status" value="1"/>
</dbReference>
<gene>
    <name evidence="1" type="ORF">EKG37_11985</name>
</gene>